<proteinExistence type="inferred from homology"/>
<feature type="transmembrane region" description="Helical" evidence="6">
    <location>
        <begin position="244"/>
        <end position="261"/>
    </location>
</feature>
<evidence type="ECO:0000313" key="8">
    <source>
        <dbReference type="EMBL" id="ACU53198.1"/>
    </source>
</evidence>
<feature type="transmembrane region" description="Helical" evidence="6">
    <location>
        <begin position="41"/>
        <end position="59"/>
    </location>
</feature>
<dbReference type="SUPFAM" id="SSF103481">
    <property type="entry name" value="Multidrug resistance efflux transporter EmrE"/>
    <property type="match status" value="2"/>
</dbReference>
<evidence type="ECO:0000313" key="9">
    <source>
        <dbReference type="Proteomes" id="UP000000771"/>
    </source>
</evidence>
<dbReference type="eggNOG" id="COG0697">
    <property type="taxonomic scope" value="Bacteria"/>
</dbReference>
<feature type="transmembrane region" description="Helical" evidence="6">
    <location>
        <begin position="12"/>
        <end position="35"/>
    </location>
</feature>
<evidence type="ECO:0000259" key="7">
    <source>
        <dbReference type="Pfam" id="PF00892"/>
    </source>
</evidence>
<feature type="transmembrane region" description="Helical" evidence="6">
    <location>
        <begin position="152"/>
        <end position="174"/>
    </location>
</feature>
<dbReference type="InterPro" id="IPR000620">
    <property type="entry name" value="EamA_dom"/>
</dbReference>
<feature type="transmembrane region" description="Helical" evidence="6">
    <location>
        <begin position="96"/>
        <end position="120"/>
    </location>
</feature>
<feature type="transmembrane region" description="Helical" evidence="6">
    <location>
        <begin position="127"/>
        <end position="146"/>
    </location>
</feature>
<accession>C7M2F4</accession>
<evidence type="ECO:0000256" key="3">
    <source>
        <dbReference type="ARBA" id="ARBA00022692"/>
    </source>
</evidence>
<dbReference type="AlphaFoldDB" id="C7M2F4"/>
<dbReference type="HOGENOM" id="CLU_033863_4_1_11"/>
<keyword evidence="5 6" id="KW-0472">Membrane</keyword>
<keyword evidence="9" id="KW-1185">Reference proteome</keyword>
<feature type="transmembrane region" description="Helical" evidence="6">
    <location>
        <begin position="71"/>
        <end position="90"/>
    </location>
</feature>
<feature type="transmembrane region" description="Helical" evidence="6">
    <location>
        <begin position="213"/>
        <end position="232"/>
    </location>
</feature>
<dbReference type="STRING" id="525909.Afer_0229"/>
<dbReference type="InterPro" id="IPR037185">
    <property type="entry name" value="EmrE-like"/>
</dbReference>
<dbReference type="InterPro" id="IPR050638">
    <property type="entry name" value="AA-Vitamin_Transporters"/>
</dbReference>
<feature type="transmembrane region" description="Helical" evidence="6">
    <location>
        <begin position="186"/>
        <end position="207"/>
    </location>
</feature>
<comment type="similarity">
    <text evidence="2">Belongs to the EamA transporter family.</text>
</comment>
<dbReference type="PANTHER" id="PTHR32322:SF2">
    <property type="entry name" value="EAMA DOMAIN-CONTAINING PROTEIN"/>
    <property type="match status" value="1"/>
</dbReference>
<dbReference type="KEGG" id="afo:Afer_0229"/>
<evidence type="ECO:0000256" key="1">
    <source>
        <dbReference type="ARBA" id="ARBA00004141"/>
    </source>
</evidence>
<feature type="domain" description="EamA" evidence="7">
    <location>
        <begin position="152"/>
        <end position="283"/>
    </location>
</feature>
<gene>
    <name evidence="8" type="ordered locus">Afer_0229</name>
</gene>
<dbReference type="Pfam" id="PF00892">
    <property type="entry name" value="EamA"/>
    <property type="match status" value="1"/>
</dbReference>
<reference evidence="8 9" key="1">
    <citation type="journal article" date="2009" name="Stand. Genomic Sci.">
        <title>Complete genome sequence of Acidimicrobium ferrooxidans type strain (ICP).</title>
        <authorList>
            <person name="Clum A."/>
            <person name="Nolan M."/>
            <person name="Lang E."/>
            <person name="Glavina Del Rio T."/>
            <person name="Tice H."/>
            <person name="Copeland A."/>
            <person name="Cheng J.F."/>
            <person name="Lucas S."/>
            <person name="Chen F."/>
            <person name="Bruce D."/>
            <person name="Goodwin L."/>
            <person name="Pitluck S."/>
            <person name="Ivanova N."/>
            <person name="Mavrommatis K."/>
            <person name="Mikhailova N."/>
            <person name="Pati A."/>
            <person name="Chen A."/>
            <person name="Palaniappan K."/>
            <person name="Goker M."/>
            <person name="Spring S."/>
            <person name="Land M."/>
            <person name="Hauser L."/>
            <person name="Chang Y.J."/>
            <person name="Jeffries C.C."/>
            <person name="Chain P."/>
            <person name="Bristow J."/>
            <person name="Eisen J.A."/>
            <person name="Markowitz V."/>
            <person name="Hugenholtz P."/>
            <person name="Kyrpides N.C."/>
            <person name="Klenk H.P."/>
            <person name="Lapidus A."/>
        </authorList>
    </citation>
    <scope>NUCLEOTIDE SEQUENCE [LARGE SCALE GENOMIC DNA]</scope>
    <source>
        <strain evidence="9">DSM 10331 / JCM 15462 / NBRC 103882 / ICP</strain>
    </source>
</reference>
<keyword evidence="4 6" id="KW-1133">Transmembrane helix</keyword>
<name>C7M2F4_ACIFD</name>
<sequence>MPRDDPSYGAHLTAGAAPLLVGLGIATSGLLVAYPPLISQGARYLIGAVVLVIVLRRRALPLQRHLPARMLLLLVVDTVVGLGLFSVATIEALRHGTAAGVGVVVGLAPLVIAAGTALASRRGIPRALITGTVIATMGAIVVNGAGSLAPAGLAWAVVALASDATFTLVSAPLLRVLEPGELTTVSAAAAGIGLVAIGLITGGVPPAPTVTETAADVAIALAVTVGAFVLWFRGIHRLGVARAAPYVALIPVGALVGGLALHTTPIGPRPLVGVALVAIGLALAQWPRQTGQRRRTPSMDV</sequence>
<dbReference type="EMBL" id="CP001631">
    <property type="protein sequence ID" value="ACU53198.1"/>
    <property type="molecule type" value="Genomic_DNA"/>
</dbReference>
<evidence type="ECO:0000256" key="2">
    <source>
        <dbReference type="ARBA" id="ARBA00007362"/>
    </source>
</evidence>
<feature type="transmembrane region" description="Helical" evidence="6">
    <location>
        <begin position="267"/>
        <end position="286"/>
    </location>
</feature>
<dbReference type="RefSeq" id="WP_015797703.1">
    <property type="nucleotide sequence ID" value="NC_013124.1"/>
</dbReference>
<keyword evidence="3 6" id="KW-0812">Transmembrane</keyword>
<dbReference type="PANTHER" id="PTHR32322">
    <property type="entry name" value="INNER MEMBRANE TRANSPORTER"/>
    <property type="match status" value="1"/>
</dbReference>
<dbReference type="Proteomes" id="UP000000771">
    <property type="component" value="Chromosome"/>
</dbReference>
<protein>
    <recommendedName>
        <fullName evidence="7">EamA domain-containing protein</fullName>
    </recommendedName>
</protein>
<evidence type="ECO:0000256" key="6">
    <source>
        <dbReference type="SAM" id="Phobius"/>
    </source>
</evidence>
<evidence type="ECO:0000256" key="4">
    <source>
        <dbReference type="ARBA" id="ARBA00022989"/>
    </source>
</evidence>
<evidence type="ECO:0000256" key="5">
    <source>
        <dbReference type="ARBA" id="ARBA00023136"/>
    </source>
</evidence>
<comment type="subcellular location">
    <subcellularLocation>
        <location evidence="1">Membrane</location>
        <topology evidence="1">Multi-pass membrane protein</topology>
    </subcellularLocation>
</comment>
<organism evidence="8 9">
    <name type="scientific">Acidimicrobium ferrooxidans (strain DSM 10331 / JCM 15462 / NBRC 103882 / ICP)</name>
    <dbReference type="NCBI Taxonomy" id="525909"/>
    <lineage>
        <taxon>Bacteria</taxon>
        <taxon>Bacillati</taxon>
        <taxon>Actinomycetota</taxon>
        <taxon>Acidimicrobiia</taxon>
        <taxon>Acidimicrobiales</taxon>
        <taxon>Acidimicrobiaceae</taxon>
        <taxon>Acidimicrobium</taxon>
    </lineage>
</organism>
<dbReference type="GO" id="GO:0016020">
    <property type="term" value="C:membrane"/>
    <property type="evidence" value="ECO:0007669"/>
    <property type="project" value="UniProtKB-SubCell"/>
</dbReference>
<dbReference type="OrthoDB" id="5150004at2"/>